<evidence type="ECO:0000313" key="1">
    <source>
        <dbReference type="EMBL" id="AZS26275.1"/>
    </source>
</evidence>
<dbReference type="Proteomes" id="UP000726136">
    <property type="component" value="Unassembled WGS sequence"/>
</dbReference>
<evidence type="ECO:0000313" key="2">
    <source>
        <dbReference type="EMBL" id="MBF4374556.1"/>
    </source>
</evidence>
<evidence type="ECO:0000313" key="4">
    <source>
        <dbReference type="Proteomes" id="UP000726136"/>
    </source>
</evidence>
<reference evidence="2 4" key="2">
    <citation type="journal article" date="2021" name="PeerJ">
        <title>Analysis of 44 Vibrio anguillarum genomes reveals high genetic diversity.</title>
        <authorList>
            <person name="Hansen M.J."/>
            <person name="Dalsgaard I."/>
        </authorList>
    </citation>
    <scope>NUCLEOTIDE SEQUENCE [LARGE SCALE GENOMIC DNA]</scope>
    <source>
        <strain evidence="2 4">040915-1/1B</strain>
    </source>
</reference>
<gene>
    <name evidence="1" type="ORF">DYL72_15310</name>
    <name evidence="2" type="ORF">EAY46_15910</name>
</gene>
<dbReference type="Proteomes" id="UP000256923">
    <property type="component" value="Chromosome 1"/>
</dbReference>
<dbReference type="AlphaFoldDB" id="A0A7U6FS17"/>
<protein>
    <submittedName>
        <fullName evidence="1">Uncharacterized protein</fullName>
    </submittedName>
</protein>
<dbReference type="RefSeq" id="WP_116285110.1">
    <property type="nucleotide sequence ID" value="NZ_CP034672.1"/>
</dbReference>
<accession>A0A7U6FS17</accession>
<evidence type="ECO:0000313" key="3">
    <source>
        <dbReference type="Proteomes" id="UP000256923"/>
    </source>
</evidence>
<organism evidence="1 3">
    <name type="scientific">Vibrio anguillarum</name>
    <name type="common">Listonella anguillarum</name>
    <dbReference type="NCBI Taxonomy" id="55601"/>
    <lineage>
        <taxon>Bacteria</taxon>
        <taxon>Pseudomonadati</taxon>
        <taxon>Pseudomonadota</taxon>
        <taxon>Gammaproteobacteria</taxon>
        <taxon>Vibrionales</taxon>
        <taxon>Vibrionaceae</taxon>
        <taxon>Vibrio</taxon>
    </lineage>
</organism>
<keyword evidence="4" id="KW-1185">Reference proteome</keyword>
<proteinExistence type="predicted"/>
<dbReference type="EMBL" id="RDPI01000019">
    <property type="protein sequence ID" value="MBF4374556.1"/>
    <property type="molecule type" value="Genomic_DNA"/>
</dbReference>
<name>A0A7U6FS17_VIBAN</name>
<reference evidence="1 3" key="1">
    <citation type="submission" date="2018-12" db="EMBL/GenBank/DDBJ databases">
        <title>Characterization and Draft Genome of Vibrio anguillarum J360 Marine Pathogen Isolated from an Outbreak in Lumpfish (Cyclopterus lumpus).</title>
        <authorList>
            <person name="Vasquez J.I."/>
            <person name="Cao T."/>
            <person name="Chakraborty S."/>
            <person name="Gnanagobal H."/>
            <person name="Wescot J."/>
            <person name="Boyce D."/>
            <person name="Santander J."/>
        </authorList>
    </citation>
    <scope>NUCLEOTIDE SEQUENCE [LARGE SCALE GENOMIC DNA]</scope>
    <source>
        <strain evidence="1 3">J360</strain>
    </source>
</reference>
<sequence length="182" mass="20566">MSQLILPTSTDFGSLISYSGNDAVMLRIVAASNVILNYMQCLGWYAETKLVFTATARAESDMTYRAQWLDVCLHFRTHKLTDVLNAVALDCDPQQFNQSTTAIELTFIKLRLAIAEAASEIVVLPICANMSDEFYQLKIQTLLNTKLHIPFVSFHINKAGQYVRRVTFHLFNRLISTVETPI</sequence>
<dbReference type="EMBL" id="CP034672">
    <property type="protein sequence ID" value="AZS26275.1"/>
    <property type="molecule type" value="Genomic_DNA"/>
</dbReference>